<evidence type="ECO:0000256" key="10">
    <source>
        <dbReference type="HAMAP-Rule" id="MF_00244"/>
    </source>
</evidence>
<dbReference type="PANTHER" id="PTHR39321:SF3">
    <property type="entry name" value="PHOSPHOPANTETHEINE ADENYLYLTRANSFERASE"/>
    <property type="match status" value="1"/>
</dbReference>
<dbReference type="Proteomes" id="UP000665020">
    <property type="component" value="Chromosome"/>
</dbReference>
<dbReference type="KEGG" id="ifn:GM661_06510"/>
<evidence type="ECO:0000256" key="7">
    <source>
        <dbReference type="ARBA" id="ARBA00022840"/>
    </source>
</evidence>
<dbReference type="NCBIfam" id="NF000840">
    <property type="entry name" value="PRK00071.1-3"/>
    <property type="match status" value="1"/>
</dbReference>
<keyword evidence="5 10" id="KW-0548">Nucleotidyltransferase</keyword>
<dbReference type="AlphaFoldDB" id="A0A8A7K8X8"/>
<dbReference type="HAMAP" id="MF_00244">
    <property type="entry name" value="NaMN_adenylyltr"/>
    <property type="match status" value="1"/>
</dbReference>
<dbReference type="EC" id="2.7.7.18" evidence="10"/>
<dbReference type="NCBIfam" id="TIGR00482">
    <property type="entry name" value="nicotinate (nicotinamide) nucleotide adenylyltransferase"/>
    <property type="match status" value="1"/>
</dbReference>
<comment type="catalytic activity">
    <reaction evidence="9 10">
        <text>nicotinate beta-D-ribonucleotide + ATP + H(+) = deamido-NAD(+) + diphosphate</text>
        <dbReference type="Rhea" id="RHEA:22860"/>
        <dbReference type="ChEBI" id="CHEBI:15378"/>
        <dbReference type="ChEBI" id="CHEBI:30616"/>
        <dbReference type="ChEBI" id="CHEBI:33019"/>
        <dbReference type="ChEBI" id="CHEBI:57502"/>
        <dbReference type="ChEBI" id="CHEBI:58437"/>
        <dbReference type="EC" id="2.7.7.18"/>
    </reaction>
</comment>
<gene>
    <name evidence="10" type="primary">nadD</name>
    <name evidence="12" type="ORF">GM661_06510</name>
</gene>
<dbReference type="RefSeq" id="WP_230869283.1">
    <property type="nucleotide sequence ID" value="NZ_CP046640.1"/>
</dbReference>
<dbReference type="GO" id="GO:0009435">
    <property type="term" value="P:NAD+ biosynthetic process"/>
    <property type="evidence" value="ECO:0007669"/>
    <property type="project" value="UniProtKB-UniRule"/>
</dbReference>
<sequence>MELAILGGTFDPVHLGHLLIAEQVLNRFDLDKIIFMPAGVPPHKNNSQILPSHHRLEMLKLAIRDNPLFNYSRYELDKEGQSYTADTLRYFKNKQGVDRVYFIIGADSLLDIFNWKEPDYLLANAFFIVAQRPGYSIDNILRENDYSPYFDRIFIMNSFFIDISSTFIRQAVKNGDSIRYQVTEAVKNYIENKKLYLED</sequence>
<evidence type="ECO:0000256" key="6">
    <source>
        <dbReference type="ARBA" id="ARBA00022741"/>
    </source>
</evidence>
<dbReference type="CDD" id="cd02165">
    <property type="entry name" value="NMNAT"/>
    <property type="match status" value="1"/>
</dbReference>
<evidence type="ECO:0000256" key="5">
    <source>
        <dbReference type="ARBA" id="ARBA00022695"/>
    </source>
</evidence>
<dbReference type="InterPro" id="IPR005248">
    <property type="entry name" value="NadD/NMNAT"/>
</dbReference>
<evidence type="ECO:0000259" key="11">
    <source>
        <dbReference type="Pfam" id="PF01467"/>
    </source>
</evidence>
<evidence type="ECO:0000256" key="2">
    <source>
        <dbReference type="ARBA" id="ARBA00005019"/>
    </source>
</evidence>
<dbReference type="InterPro" id="IPR004821">
    <property type="entry name" value="Cyt_trans-like"/>
</dbReference>
<keyword evidence="3 10" id="KW-0662">Pyridine nucleotide biosynthesis</keyword>
<dbReference type="GO" id="GO:0005524">
    <property type="term" value="F:ATP binding"/>
    <property type="evidence" value="ECO:0007669"/>
    <property type="project" value="UniProtKB-KW"/>
</dbReference>
<evidence type="ECO:0000256" key="4">
    <source>
        <dbReference type="ARBA" id="ARBA00022679"/>
    </source>
</evidence>
<dbReference type="Gene3D" id="3.40.50.620">
    <property type="entry name" value="HUPs"/>
    <property type="match status" value="1"/>
</dbReference>
<evidence type="ECO:0000256" key="3">
    <source>
        <dbReference type="ARBA" id="ARBA00022642"/>
    </source>
</evidence>
<dbReference type="UniPathway" id="UPA00253">
    <property type="reaction ID" value="UER00332"/>
</dbReference>
<dbReference type="EMBL" id="CP046640">
    <property type="protein sequence ID" value="QTL97660.1"/>
    <property type="molecule type" value="Genomic_DNA"/>
</dbReference>
<name>A0A8A7K8X8_9FIRM</name>
<evidence type="ECO:0000313" key="12">
    <source>
        <dbReference type="EMBL" id="QTL97660.1"/>
    </source>
</evidence>
<accession>A0A8A7K8X8</accession>
<evidence type="ECO:0000256" key="1">
    <source>
        <dbReference type="ARBA" id="ARBA00002324"/>
    </source>
</evidence>
<evidence type="ECO:0000256" key="8">
    <source>
        <dbReference type="ARBA" id="ARBA00023027"/>
    </source>
</evidence>
<keyword evidence="6 10" id="KW-0547">Nucleotide-binding</keyword>
<comment type="function">
    <text evidence="1 10">Catalyzes the reversible adenylation of nicotinate mononucleotide (NaMN) to nicotinic acid adenine dinucleotide (NaAD).</text>
</comment>
<dbReference type="GO" id="GO:0004515">
    <property type="term" value="F:nicotinate-nucleotide adenylyltransferase activity"/>
    <property type="evidence" value="ECO:0007669"/>
    <property type="project" value="UniProtKB-UniRule"/>
</dbReference>
<dbReference type="Pfam" id="PF01467">
    <property type="entry name" value="CTP_transf_like"/>
    <property type="match status" value="1"/>
</dbReference>
<organism evidence="12 13">
    <name type="scientific">Iocasia fonsfrigidae</name>
    <dbReference type="NCBI Taxonomy" id="2682810"/>
    <lineage>
        <taxon>Bacteria</taxon>
        <taxon>Bacillati</taxon>
        <taxon>Bacillota</taxon>
        <taxon>Clostridia</taxon>
        <taxon>Halanaerobiales</taxon>
        <taxon>Halanaerobiaceae</taxon>
        <taxon>Iocasia</taxon>
    </lineage>
</organism>
<proteinExistence type="inferred from homology"/>
<protein>
    <recommendedName>
        <fullName evidence="10">Probable nicotinate-nucleotide adenylyltransferase</fullName>
        <ecNumber evidence="10">2.7.7.18</ecNumber>
    </recommendedName>
    <alternativeName>
        <fullName evidence="10">Deamido-NAD(+) diphosphorylase</fullName>
    </alternativeName>
    <alternativeName>
        <fullName evidence="10">Deamido-NAD(+) pyrophosphorylase</fullName>
    </alternativeName>
    <alternativeName>
        <fullName evidence="10">Nicotinate mononucleotide adenylyltransferase</fullName>
        <shortName evidence="10">NaMN adenylyltransferase</shortName>
    </alternativeName>
</protein>
<evidence type="ECO:0000313" key="13">
    <source>
        <dbReference type="Proteomes" id="UP000665020"/>
    </source>
</evidence>
<feature type="domain" description="Cytidyltransferase-like" evidence="11">
    <location>
        <begin position="5"/>
        <end position="170"/>
    </location>
</feature>
<evidence type="ECO:0000256" key="9">
    <source>
        <dbReference type="ARBA" id="ARBA00048721"/>
    </source>
</evidence>
<comment type="similarity">
    <text evidence="10">Belongs to the NadD family.</text>
</comment>
<dbReference type="NCBIfam" id="TIGR00125">
    <property type="entry name" value="cyt_tran_rel"/>
    <property type="match status" value="1"/>
</dbReference>
<keyword evidence="7 10" id="KW-0067">ATP-binding</keyword>
<dbReference type="SUPFAM" id="SSF52374">
    <property type="entry name" value="Nucleotidylyl transferase"/>
    <property type="match status" value="1"/>
</dbReference>
<dbReference type="InterPro" id="IPR014729">
    <property type="entry name" value="Rossmann-like_a/b/a_fold"/>
</dbReference>
<dbReference type="PANTHER" id="PTHR39321">
    <property type="entry name" value="NICOTINATE-NUCLEOTIDE ADENYLYLTRANSFERASE-RELATED"/>
    <property type="match status" value="1"/>
</dbReference>
<comment type="pathway">
    <text evidence="2 10">Cofactor biosynthesis; NAD(+) biosynthesis; deamido-NAD(+) from nicotinate D-ribonucleotide: step 1/1.</text>
</comment>
<keyword evidence="13" id="KW-1185">Reference proteome</keyword>
<keyword evidence="8 10" id="KW-0520">NAD</keyword>
<reference evidence="12" key="1">
    <citation type="submission" date="2019-12" db="EMBL/GenBank/DDBJ databases">
        <authorList>
            <person name="zhang j."/>
            <person name="sun C.M."/>
        </authorList>
    </citation>
    <scope>NUCLEOTIDE SEQUENCE</scope>
    <source>
        <strain evidence="12">NS-1</strain>
    </source>
</reference>
<keyword evidence="4 10" id="KW-0808">Transferase</keyword>